<evidence type="ECO:0000256" key="1">
    <source>
        <dbReference type="ARBA" id="ARBA00004613"/>
    </source>
</evidence>
<dbReference type="InterPro" id="IPR051398">
    <property type="entry name" value="Polysacch_Deacetylase"/>
</dbReference>
<dbReference type="PANTHER" id="PTHR34216:SF3">
    <property type="entry name" value="POLY-BETA-1,6-N-ACETYL-D-GLUCOSAMINE N-DEACETYLASE"/>
    <property type="match status" value="1"/>
</dbReference>
<comment type="subcellular location">
    <subcellularLocation>
        <location evidence="1">Secreted</location>
    </subcellularLocation>
</comment>
<evidence type="ECO:0000313" key="5">
    <source>
        <dbReference type="EMBL" id="MFB9135301.1"/>
    </source>
</evidence>
<evidence type="ECO:0000259" key="4">
    <source>
        <dbReference type="PROSITE" id="PS51677"/>
    </source>
</evidence>
<evidence type="ECO:0000313" key="6">
    <source>
        <dbReference type="Proteomes" id="UP001589645"/>
    </source>
</evidence>
<feature type="domain" description="NodB homology" evidence="4">
    <location>
        <begin position="78"/>
        <end position="351"/>
    </location>
</feature>
<dbReference type="Proteomes" id="UP001589645">
    <property type="component" value="Unassembled WGS sequence"/>
</dbReference>
<dbReference type="InterPro" id="IPR002509">
    <property type="entry name" value="NODB_dom"/>
</dbReference>
<protein>
    <submittedName>
        <fullName evidence="5">Polysaccharide deacetylase family protein</fullName>
        <ecNumber evidence="5">3.-.-.-</ecNumber>
    </submittedName>
</protein>
<dbReference type="PANTHER" id="PTHR34216">
    <property type="match status" value="1"/>
</dbReference>
<feature type="chain" id="PRO_5046830046" evidence="3">
    <location>
        <begin position="20"/>
        <end position="351"/>
    </location>
</feature>
<evidence type="ECO:0000256" key="2">
    <source>
        <dbReference type="ARBA" id="ARBA00022729"/>
    </source>
</evidence>
<keyword evidence="2 3" id="KW-0732">Signal</keyword>
<dbReference type="Pfam" id="PF01522">
    <property type="entry name" value="Polysacc_deac_1"/>
    <property type="match status" value="1"/>
</dbReference>
<keyword evidence="5" id="KW-0378">Hydrolase</keyword>
<dbReference type="SUPFAM" id="SSF88713">
    <property type="entry name" value="Glycoside hydrolase/deacetylase"/>
    <property type="match status" value="1"/>
</dbReference>
<accession>A0ABV5HM39</accession>
<sequence length="351" mass="38946">MVPKYIGLIVSLISGSAAAESLNVLLYHHVADDTPFSTSTTVADFTAQLDDFVEKGYQIVNLEQAVARIRAGKPLAQKSLALTFDDGFSSVCKNAYPELKKRGMPFTVFVTTDPIDHHYPSYCTWSQLKEMAQNGATIANHTRDHAHLVRGALSEAPWLTRAQDNISQAQQRIENKIGQTSALFAYPYGEYNNTLKQWLDVQGYIAFGQQSGSIGTTSDWQALPRFNAAGHYATPKALKLKITASPLPVDYQQLPDPLTQNTQPDLSVKVLPSKRVYYPHLQCFLNGQAIDVVWNSSQTQFSATPPKPLTQGRHRLNCTAPHRQGTPYYWLSQQWIVVPEALEGNKPTPTG</sequence>
<dbReference type="EMBL" id="JBHMEP010000002">
    <property type="protein sequence ID" value="MFB9135301.1"/>
    <property type="molecule type" value="Genomic_DNA"/>
</dbReference>
<dbReference type="PROSITE" id="PS51677">
    <property type="entry name" value="NODB"/>
    <property type="match status" value="1"/>
</dbReference>
<keyword evidence="6" id="KW-1185">Reference proteome</keyword>
<gene>
    <name evidence="5" type="ORF">ACFFUV_10040</name>
</gene>
<dbReference type="EC" id="3.-.-.-" evidence="5"/>
<name>A0ABV5HM39_9VIBR</name>
<proteinExistence type="predicted"/>
<dbReference type="CDD" id="cd10973">
    <property type="entry name" value="CE4_DAC_u4_5s"/>
    <property type="match status" value="1"/>
</dbReference>
<dbReference type="Gene3D" id="3.20.20.370">
    <property type="entry name" value="Glycoside hydrolase/deacetylase"/>
    <property type="match status" value="1"/>
</dbReference>
<reference evidence="5 6" key="1">
    <citation type="submission" date="2024-09" db="EMBL/GenBank/DDBJ databases">
        <authorList>
            <person name="Sun Q."/>
            <person name="Mori K."/>
        </authorList>
    </citation>
    <scope>NUCLEOTIDE SEQUENCE [LARGE SCALE GENOMIC DNA]</scope>
    <source>
        <strain evidence="5 6">CECT 8064</strain>
    </source>
</reference>
<dbReference type="InterPro" id="IPR011330">
    <property type="entry name" value="Glyco_hydro/deAcase_b/a-brl"/>
</dbReference>
<dbReference type="GO" id="GO:0016787">
    <property type="term" value="F:hydrolase activity"/>
    <property type="evidence" value="ECO:0007669"/>
    <property type="project" value="UniProtKB-KW"/>
</dbReference>
<organism evidence="5 6">
    <name type="scientific">Vibrio olivae</name>
    <dbReference type="NCBI Taxonomy" id="1243002"/>
    <lineage>
        <taxon>Bacteria</taxon>
        <taxon>Pseudomonadati</taxon>
        <taxon>Pseudomonadota</taxon>
        <taxon>Gammaproteobacteria</taxon>
        <taxon>Vibrionales</taxon>
        <taxon>Vibrionaceae</taxon>
        <taxon>Vibrio</taxon>
    </lineage>
</organism>
<comment type="caution">
    <text evidence="5">The sequence shown here is derived from an EMBL/GenBank/DDBJ whole genome shotgun (WGS) entry which is preliminary data.</text>
</comment>
<evidence type="ECO:0000256" key="3">
    <source>
        <dbReference type="SAM" id="SignalP"/>
    </source>
</evidence>
<feature type="signal peptide" evidence="3">
    <location>
        <begin position="1"/>
        <end position="19"/>
    </location>
</feature>